<dbReference type="STRING" id="1666911.HLUCCA11_14240"/>
<comment type="subcellular location">
    <subcellularLocation>
        <location evidence="6">Cytoplasm</location>
    </subcellularLocation>
</comment>
<dbReference type="NCBIfam" id="TIGR00096">
    <property type="entry name" value="16S rRNA (cytidine(1402)-2'-O)-methyltransferase"/>
    <property type="match status" value="1"/>
</dbReference>
<dbReference type="FunFam" id="3.40.1010.10:FF:000002">
    <property type="entry name" value="Ribosomal RNA small subunit methyltransferase I"/>
    <property type="match status" value="1"/>
</dbReference>
<dbReference type="HAMAP" id="MF_01877">
    <property type="entry name" value="16SrRNA_methyltr_I"/>
    <property type="match status" value="1"/>
</dbReference>
<dbReference type="Gene3D" id="3.40.1010.10">
    <property type="entry name" value="Cobalt-precorrin-4 Transmethylase, Domain 1"/>
    <property type="match status" value="1"/>
</dbReference>
<comment type="function">
    <text evidence="6">Catalyzes the 2'-O-methylation of the ribose of cytidine 1402 (C1402) in 16S rRNA.</text>
</comment>
<dbReference type="InterPro" id="IPR035996">
    <property type="entry name" value="4pyrrol_Methylase_sf"/>
</dbReference>
<dbReference type="SUPFAM" id="SSF53790">
    <property type="entry name" value="Tetrapyrrole methylase"/>
    <property type="match status" value="1"/>
</dbReference>
<evidence type="ECO:0000256" key="3">
    <source>
        <dbReference type="ARBA" id="ARBA00022603"/>
    </source>
</evidence>
<dbReference type="CDD" id="cd11648">
    <property type="entry name" value="RsmI"/>
    <property type="match status" value="1"/>
</dbReference>
<evidence type="ECO:0000259" key="7">
    <source>
        <dbReference type="Pfam" id="PF00590"/>
    </source>
</evidence>
<evidence type="ECO:0000256" key="5">
    <source>
        <dbReference type="ARBA" id="ARBA00022691"/>
    </source>
</evidence>
<dbReference type="InterPro" id="IPR014777">
    <property type="entry name" value="4pyrrole_Mease_sub1"/>
</dbReference>
<dbReference type="Proteomes" id="UP000050465">
    <property type="component" value="Unassembled WGS sequence"/>
</dbReference>
<dbReference type="AlphaFoldDB" id="A0A0P8DEL1"/>
<evidence type="ECO:0000256" key="4">
    <source>
        <dbReference type="ARBA" id="ARBA00022679"/>
    </source>
</evidence>
<keyword evidence="3 6" id="KW-0489">Methyltransferase</keyword>
<dbReference type="PIRSF" id="PIRSF005917">
    <property type="entry name" value="MTase_YraL"/>
    <property type="match status" value="1"/>
</dbReference>
<reference evidence="8 9" key="1">
    <citation type="submission" date="2015-09" db="EMBL/GenBank/DDBJ databases">
        <title>Identification and resolution of microdiversity through metagenomic sequencing of parallel consortia.</title>
        <authorList>
            <person name="Nelson W.C."/>
            <person name="Romine M.F."/>
            <person name="Lindemann S.R."/>
        </authorList>
    </citation>
    <scope>NUCLEOTIDE SEQUENCE [LARGE SCALE GENOMIC DNA]</scope>
    <source>
        <strain evidence="8">Ana</strain>
    </source>
</reference>
<keyword evidence="4 6" id="KW-0808">Transferase</keyword>
<keyword evidence="2 6" id="KW-0698">rRNA processing</keyword>
<comment type="similarity">
    <text evidence="6">Belongs to the methyltransferase superfamily. RsmI family.</text>
</comment>
<organism evidence="8 9">
    <name type="scientific">Phormidesmis priestleyi Ana</name>
    <dbReference type="NCBI Taxonomy" id="1666911"/>
    <lineage>
        <taxon>Bacteria</taxon>
        <taxon>Bacillati</taxon>
        <taxon>Cyanobacteriota</taxon>
        <taxon>Cyanophyceae</taxon>
        <taxon>Leptolyngbyales</taxon>
        <taxon>Leptolyngbyaceae</taxon>
        <taxon>Phormidesmis</taxon>
    </lineage>
</organism>
<dbReference type="Pfam" id="PF00590">
    <property type="entry name" value="TP_methylase"/>
    <property type="match status" value="1"/>
</dbReference>
<proteinExistence type="inferred from homology"/>
<dbReference type="PANTHER" id="PTHR46111">
    <property type="entry name" value="RIBOSOMAL RNA SMALL SUBUNIT METHYLTRANSFERASE I"/>
    <property type="match status" value="1"/>
</dbReference>
<dbReference type="PATRIC" id="fig|1666911.3.peg.99"/>
<keyword evidence="5 6" id="KW-0949">S-adenosyl-L-methionine</keyword>
<dbReference type="EC" id="2.1.1.198" evidence="6"/>
<sequence>MTASPLYIDRENSSEINPGTLYLVGTPIGNLEDMTFRAIRLLKSADLIAAEDTRHTGKLLQYFQITTPQISYHDHNSQQRIPQLIAKLHSGEAIALVTDAGMPGISDPGYELVCACIANQITVVPVPGPSAVIAAVAAAGLPCDRFVFEGFLPVKGKVRQGRIDALKTEPRTVVLYESPHRIVKTLTDLHAALGPDRSVTLARELTKRYEEFWRGTLNEALEHYATTAPKGEFTVAIAPAPETQATLSEADIITELKDLIAQGLSRSEASRAIAQRTDRSKRDIYQISLEIDIYSLLQDKSIGDLPLD</sequence>
<dbReference type="EMBL" id="LJZR01000018">
    <property type="protein sequence ID" value="KPQ34669.1"/>
    <property type="molecule type" value="Genomic_DNA"/>
</dbReference>
<evidence type="ECO:0000256" key="1">
    <source>
        <dbReference type="ARBA" id="ARBA00022490"/>
    </source>
</evidence>
<evidence type="ECO:0000256" key="2">
    <source>
        <dbReference type="ARBA" id="ARBA00022552"/>
    </source>
</evidence>
<feature type="domain" description="Tetrapyrrole methylase" evidence="7">
    <location>
        <begin position="20"/>
        <end position="220"/>
    </location>
</feature>
<dbReference type="InterPro" id="IPR014776">
    <property type="entry name" value="4pyrrole_Mease_sub2"/>
</dbReference>
<gene>
    <name evidence="6 8" type="primary">rsmI</name>
    <name evidence="8" type="ORF">HLUCCA11_14240</name>
</gene>
<dbReference type="FunFam" id="3.30.950.10:FF:000002">
    <property type="entry name" value="Ribosomal RNA small subunit methyltransferase I"/>
    <property type="match status" value="1"/>
</dbReference>
<name>A0A0P8DEL1_9CYAN</name>
<evidence type="ECO:0000256" key="6">
    <source>
        <dbReference type="HAMAP-Rule" id="MF_01877"/>
    </source>
</evidence>
<comment type="caution">
    <text evidence="8">The sequence shown here is derived from an EMBL/GenBank/DDBJ whole genome shotgun (WGS) entry which is preliminary data.</text>
</comment>
<dbReference type="InterPro" id="IPR008189">
    <property type="entry name" value="rRNA_ssu_MeTfrase_I"/>
</dbReference>
<evidence type="ECO:0000313" key="9">
    <source>
        <dbReference type="Proteomes" id="UP000050465"/>
    </source>
</evidence>
<protein>
    <recommendedName>
        <fullName evidence="6">Ribosomal RNA small subunit methyltransferase I</fullName>
        <ecNumber evidence="6">2.1.1.198</ecNumber>
    </recommendedName>
    <alternativeName>
        <fullName evidence="6">16S rRNA 2'-O-ribose C1402 methyltransferase</fullName>
    </alternativeName>
    <alternativeName>
        <fullName evidence="6">rRNA (cytidine-2'-O-)-methyltransferase RsmI</fullName>
    </alternativeName>
</protein>
<dbReference type="PANTHER" id="PTHR46111:SF1">
    <property type="entry name" value="RIBOSOMAL RNA SMALL SUBUNIT METHYLTRANSFERASE I"/>
    <property type="match status" value="1"/>
</dbReference>
<dbReference type="GO" id="GO:0005737">
    <property type="term" value="C:cytoplasm"/>
    <property type="evidence" value="ECO:0007669"/>
    <property type="project" value="UniProtKB-SubCell"/>
</dbReference>
<comment type="catalytic activity">
    <reaction evidence="6">
        <text>cytidine(1402) in 16S rRNA + S-adenosyl-L-methionine = 2'-O-methylcytidine(1402) in 16S rRNA + S-adenosyl-L-homocysteine + H(+)</text>
        <dbReference type="Rhea" id="RHEA:42924"/>
        <dbReference type="Rhea" id="RHEA-COMP:10285"/>
        <dbReference type="Rhea" id="RHEA-COMP:10286"/>
        <dbReference type="ChEBI" id="CHEBI:15378"/>
        <dbReference type="ChEBI" id="CHEBI:57856"/>
        <dbReference type="ChEBI" id="CHEBI:59789"/>
        <dbReference type="ChEBI" id="CHEBI:74495"/>
        <dbReference type="ChEBI" id="CHEBI:82748"/>
        <dbReference type="EC" id="2.1.1.198"/>
    </reaction>
</comment>
<dbReference type="GO" id="GO:0070677">
    <property type="term" value="F:rRNA (cytosine-2'-O-)-methyltransferase activity"/>
    <property type="evidence" value="ECO:0007669"/>
    <property type="project" value="UniProtKB-UniRule"/>
</dbReference>
<accession>A0A0P8DEL1</accession>
<dbReference type="InterPro" id="IPR000878">
    <property type="entry name" value="4pyrrol_Mease"/>
</dbReference>
<keyword evidence="1 6" id="KW-0963">Cytoplasm</keyword>
<evidence type="ECO:0000313" key="8">
    <source>
        <dbReference type="EMBL" id="KPQ34669.1"/>
    </source>
</evidence>
<dbReference type="Gene3D" id="3.30.950.10">
    <property type="entry name" value="Methyltransferase, Cobalt-precorrin-4 Transmethylase, Domain 2"/>
    <property type="match status" value="1"/>
</dbReference>